<name>A0A2N1PU73_9BACT</name>
<dbReference type="AlphaFoldDB" id="A0A2N1PU73"/>
<keyword evidence="1" id="KW-0812">Transmembrane</keyword>
<dbReference type="InterPro" id="IPR043748">
    <property type="entry name" value="DUF5693"/>
</dbReference>
<proteinExistence type="predicted"/>
<accession>A0A2N1PU73</accession>
<reference evidence="3 4" key="1">
    <citation type="journal article" date="2017" name="ISME J.">
        <title>Potential for microbial H2 and metal transformations associated with novel bacteria and archaea in deep terrestrial subsurface sediments.</title>
        <authorList>
            <person name="Hernsdorf A.W."/>
            <person name="Amano Y."/>
            <person name="Miyakawa K."/>
            <person name="Ise K."/>
            <person name="Suzuki Y."/>
            <person name="Anantharaman K."/>
            <person name="Probst A."/>
            <person name="Burstein D."/>
            <person name="Thomas B.C."/>
            <person name="Banfield J.F."/>
        </authorList>
    </citation>
    <scope>NUCLEOTIDE SEQUENCE [LARGE SCALE GENOMIC DNA]</scope>
    <source>
        <strain evidence="3">HGW-Wallbacteria-1</strain>
    </source>
</reference>
<dbReference type="Proteomes" id="UP000233256">
    <property type="component" value="Unassembled WGS sequence"/>
</dbReference>
<evidence type="ECO:0000313" key="3">
    <source>
        <dbReference type="EMBL" id="PKK91891.1"/>
    </source>
</evidence>
<feature type="domain" description="Polysaccharide pyruvyl transferase" evidence="2">
    <location>
        <begin position="698"/>
        <end position="988"/>
    </location>
</feature>
<dbReference type="Pfam" id="PF18949">
    <property type="entry name" value="DUF5693"/>
    <property type="match status" value="1"/>
</dbReference>
<dbReference type="Pfam" id="PF04230">
    <property type="entry name" value="PS_pyruv_trans"/>
    <property type="match status" value="1"/>
</dbReference>
<feature type="transmembrane region" description="Helical" evidence="1">
    <location>
        <begin position="517"/>
        <end position="536"/>
    </location>
</feature>
<evidence type="ECO:0000313" key="4">
    <source>
        <dbReference type="Proteomes" id="UP000233256"/>
    </source>
</evidence>
<feature type="transmembrane region" description="Helical" evidence="1">
    <location>
        <begin position="6"/>
        <end position="23"/>
    </location>
</feature>
<dbReference type="InterPro" id="IPR007345">
    <property type="entry name" value="Polysacch_pyruvyl_Trfase"/>
</dbReference>
<feature type="transmembrane region" description="Helical" evidence="1">
    <location>
        <begin position="548"/>
        <end position="569"/>
    </location>
</feature>
<comment type="caution">
    <text evidence="3">The sequence shown here is derived from an EMBL/GenBank/DDBJ whole genome shotgun (WGS) entry which is preliminary data.</text>
</comment>
<gene>
    <name evidence="3" type="ORF">CVV64_00245</name>
</gene>
<dbReference type="EMBL" id="PGXC01000001">
    <property type="protein sequence ID" value="PKK91891.1"/>
    <property type="molecule type" value="Genomic_DNA"/>
</dbReference>
<evidence type="ECO:0000259" key="2">
    <source>
        <dbReference type="Pfam" id="PF04230"/>
    </source>
</evidence>
<dbReference type="PANTHER" id="PTHR36836">
    <property type="entry name" value="COLANIC ACID BIOSYNTHESIS PROTEIN WCAK"/>
    <property type="match status" value="1"/>
</dbReference>
<feature type="transmembrane region" description="Helical" evidence="1">
    <location>
        <begin position="658"/>
        <end position="681"/>
    </location>
</feature>
<sequence>MKTRKFLFPVVALLLFLAFTINLERWREENFQKTIEISVDYDEVRNFCVQFGLDTWNYLDALKEAGVTTICFEETTLDNLSRDGVVTLLAGEEFRKFAELTGIDFAVDTEMTYVLTRSIDAADLVESGMVARLGRERVLRSWIDLGRQIPSRESGKAAEITADGKRYLIGIRGVDRPLHYMFSGGRQITPPPRLTGAPLGLDSRMLKTAETRGFNLAVDYRTDVIADDRLVNFLLSSLEGFEKRITVFFGGRAVLGYPNFVSKTGQYLERLNRKGLISAGMVEFLKPAGIETLFKVLEADNVIRIHTITPEEMTKLSFARARSRWLRAARERNHRFLLMRLFFQEGGDEKGRFMASVPLRNLRYVKQVRQGLEEFGYGVSTIAIHTPGRTGRFSAAALSVGVSLFAGILMAVMLCSSIRAAILWALPLVLLAIPLFMVKDFTLGRKIYALLAAVVFPALATLVAYREMRGPWMGFRSSLWSGLWGWFKGFVICICGILFITSLLYDLKFLLKLDQFMGVKAAFILPLAIVMLVYLAEEGMDIKWLGRPITVIHLFLGLIILGLIGIYIIRSGNTTAGLRVGAEDQIREWLETTLVSRPRTKEFLIGYPSLFLLSLLSALGAGVAKIPFLGGTCILYISIMNTFCHIHSPLSISVLRVFNGIMTGIPTGLVVMGIGYFIYLITKVWGRDLVVGYYGCGNLGDEAILEMIGKEHPDSSRLLVLSGNPRETFENHGIDGVDRKNPICVVAAILGSERVIFGGGGLIQDSTSTISAFYYLAVGILSILTGKPLLVFANGVGPLKSPRLREMASFFFSRAAVVTVRDIESAELVKTLVPGVDLKVVCDPCMGLIPSKDRVQSPERGILRIAVIPREWPGIDGPGLAMGLSRFIEQIVSVTGPGENFGQSSSISEVHLTAMYFQEVDETICSELVRELCPMSGPLVRTSVIHPTTSTEAIEIIAGQDCVLAVRFHGALFSIISRVPCVTINYDPKVANLARTFLARPGLEGPFGQSSMGLAVAGELLALISDLHGSRQRIESTLSAMDTTLPSRILRDFCLNDSSGEHSAIDRVIVRSPETVN</sequence>
<organism evidence="3 4">
    <name type="scientific">Candidatus Wallbacteria bacterium HGW-Wallbacteria-1</name>
    <dbReference type="NCBI Taxonomy" id="2013854"/>
    <lineage>
        <taxon>Bacteria</taxon>
        <taxon>Candidatus Walliibacteriota</taxon>
    </lineage>
</organism>
<evidence type="ECO:0000256" key="1">
    <source>
        <dbReference type="SAM" id="Phobius"/>
    </source>
</evidence>
<dbReference type="PANTHER" id="PTHR36836:SF1">
    <property type="entry name" value="COLANIC ACID BIOSYNTHESIS PROTEIN WCAK"/>
    <property type="match status" value="1"/>
</dbReference>
<feature type="transmembrane region" description="Helical" evidence="1">
    <location>
        <begin position="485"/>
        <end position="505"/>
    </location>
</feature>
<keyword evidence="1" id="KW-1133">Transmembrane helix</keyword>
<feature type="transmembrane region" description="Helical" evidence="1">
    <location>
        <begin position="393"/>
        <end position="414"/>
    </location>
</feature>
<feature type="transmembrane region" description="Helical" evidence="1">
    <location>
        <begin position="447"/>
        <end position="465"/>
    </location>
</feature>
<feature type="transmembrane region" description="Helical" evidence="1">
    <location>
        <begin position="420"/>
        <end position="438"/>
    </location>
</feature>
<protein>
    <recommendedName>
        <fullName evidence="2">Polysaccharide pyruvyl transferase domain-containing protein</fullName>
    </recommendedName>
</protein>
<keyword evidence="1" id="KW-0472">Membrane</keyword>